<organism evidence="2 3">
    <name type="scientific">Lolium multiflorum</name>
    <name type="common">Italian ryegrass</name>
    <name type="synonym">Lolium perenne subsp. multiflorum</name>
    <dbReference type="NCBI Taxonomy" id="4521"/>
    <lineage>
        <taxon>Eukaryota</taxon>
        <taxon>Viridiplantae</taxon>
        <taxon>Streptophyta</taxon>
        <taxon>Embryophyta</taxon>
        <taxon>Tracheophyta</taxon>
        <taxon>Spermatophyta</taxon>
        <taxon>Magnoliopsida</taxon>
        <taxon>Liliopsida</taxon>
        <taxon>Poales</taxon>
        <taxon>Poaceae</taxon>
        <taxon>BOP clade</taxon>
        <taxon>Pooideae</taxon>
        <taxon>Poodae</taxon>
        <taxon>Poeae</taxon>
        <taxon>Poeae Chloroplast Group 2 (Poeae type)</taxon>
        <taxon>Loliodinae</taxon>
        <taxon>Loliinae</taxon>
        <taxon>Lolium</taxon>
    </lineage>
</organism>
<reference evidence="2" key="1">
    <citation type="submission" date="2023-07" db="EMBL/GenBank/DDBJ databases">
        <title>A chromosome-level genome assembly of Lolium multiflorum.</title>
        <authorList>
            <person name="Chen Y."/>
            <person name="Copetti D."/>
            <person name="Kolliker R."/>
            <person name="Studer B."/>
        </authorList>
    </citation>
    <scope>NUCLEOTIDE SEQUENCE</scope>
    <source>
        <strain evidence="2">02402/16</strain>
        <tissue evidence="2">Leaf</tissue>
    </source>
</reference>
<dbReference type="AlphaFoldDB" id="A0AAD8SXC3"/>
<accession>A0AAD8SXC3</accession>
<keyword evidence="1" id="KW-0175">Coiled coil</keyword>
<gene>
    <name evidence="2" type="ORF">QYE76_053774</name>
</gene>
<comment type="caution">
    <text evidence="2">The sequence shown here is derived from an EMBL/GenBank/DDBJ whole genome shotgun (WGS) entry which is preliminary data.</text>
</comment>
<protein>
    <submittedName>
        <fullName evidence="2">Uncharacterized protein</fullName>
    </submittedName>
</protein>
<keyword evidence="3" id="KW-1185">Reference proteome</keyword>
<dbReference type="Proteomes" id="UP001231189">
    <property type="component" value="Unassembled WGS sequence"/>
</dbReference>
<name>A0AAD8SXC3_LOLMU</name>
<evidence type="ECO:0000313" key="3">
    <source>
        <dbReference type="Proteomes" id="UP001231189"/>
    </source>
</evidence>
<dbReference type="EMBL" id="JAUUTY010000003">
    <property type="protein sequence ID" value="KAK1665615.1"/>
    <property type="molecule type" value="Genomic_DNA"/>
</dbReference>
<feature type="coiled-coil region" evidence="1">
    <location>
        <begin position="44"/>
        <end position="143"/>
    </location>
</feature>
<proteinExistence type="predicted"/>
<evidence type="ECO:0000256" key="1">
    <source>
        <dbReference type="SAM" id="Coils"/>
    </source>
</evidence>
<evidence type="ECO:0000313" key="2">
    <source>
        <dbReference type="EMBL" id="KAK1665615.1"/>
    </source>
</evidence>
<sequence length="228" mass="25497">MLVHGTLEAADKGLLWEYRDLSEAFTTFEQAHDKCQAALPETSLEELTGQISALKAEKEKLALEHSNALEAQRNSFSELKQKLIQGKVEHAETLKKAKAAGEAKVKEVQKELADVTGKLKEELEAKTKALKEAEDRNATLLADQAEFDQLVAQADNQVLKIFPDSQPLAYKRVMELRTEQGVADPEAAWSAYDHLVTLYARITHMKAVDRHLGNVPEVALQVFKFSWT</sequence>